<dbReference type="InterPro" id="IPR023173">
    <property type="entry name" value="NADPH_Cyt_P450_Rdtase_alpha"/>
</dbReference>
<dbReference type="InterPro" id="IPR039261">
    <property type="entry name" value="FNR_nucleotide-bd"/>
</dbReference>
<dbReference type="InterPro" id="IPR036991">
    <property type="entry name" value="Fe_hydrogenase_ssu_sf"/>
</dbReference>
<evidence type="ECO:0000259" key="7">
    <source>
        <dbReference type="PROSITE" id="PS51384"/>
    </source>
</evidence>
<dbReference type="InterPro" id="IPR004108">
    <property type="entry name" value="Fe_hydrogenase_lsu_C"/>
</dbReference>
<dbReference type="PROSITE" id="PS00198">
    <property type="entry name" value="4FE4S_FER_1"/>
    <property type="match status" value="2"/>
</dbReference>
<comment type="cofactor">
    <cofactor evidence="1">
        <name>FAD</name>
        <dbReference type="ChEBI" id="CHEBI:57692"/>
    </cofactor>
</comment>
<dbReference type="STRING" id="1169540.A0A0G4G3N6"/>
<dbReference type="AlphaFoldDB" id="A0A0G4G3N6"/>
<dbReference type="SUPFAM" id="SSF52343">
    <property type="entry name" value="Ferredoxin reductase-like, C-terminal NADP-linked domain"/>
    <property type="match status" value="1"/>
</dbReference>
<evidence type="ECO:0000313" key="8">
    <source>
        <dbReference type="EMBL" id="CEM22873.1"/>
    </source>
</evidence>
<proteinExistence type="inferred from homology"/>
<dbReference type="Gene3D" id="3.40.50.1780">
    <property type="match status" value="1"/>
</dbReference>
<dbReference type="InterPro" id="IPR001433">
    <property type="entry name" value="OxRdtase_FAD/NAD-bd"/>
</dbReference>
<dbReference type="SMART" id="SM00902">
    <property type="entry name" value="Fe_hyd_SSU"/>
    <property type="match status" value="1"/>
</dbReference>
<dbReference type="PROSITE" id="PS51379">
    <property type="entry name" value="4FE4S_FER_2"/>
    <property type="match status" value="2"/>
</dbReference>
<dbReference type="InterPro" id="IPR017938">
    <property type="entry name" value="Riboflavin_synthase-like_b-brl"/>
</dbReference>
<dbReference type="InterPro" id="IPR017927">
    <property type="entry name" value="FAD-bd_FR_type"/>
</dbReference>
<dbReference type="InterPro" id="IPR009016">
    <property type="entry name" value="Fe_hydrogenase"/>
</dbReference>
<dbReference type="Pfam" id="PF02256">
    <property type="entry name" value="Fe_hyd_SSU"/>
    <property type="match status" value="1"/>
</dbReference>
<dbReference type="PROSITE" id="PS51384">
    <property type="entry name" value="FAD_FR"/>
    <property type="match status" value="1"/>
</dbReference>
<dbReference type="PANTHER" id="PTHR11615">
    <property type="entry name" value="NITRATE, FORMATE, IRON DEHYDROGENASE"/>
    <property type="match status" value="1"/>
</dbReference>
<evidence type="ECO:0000256" key="2">
    <source>
        <dbReference type="ARBA" id="ARBA00006596"/>
    </source>
</evidence>
<keyword evidence="4" id="KW-0274">FAD</keyword>
<dbReference type="Gene3D" id="4.10.260.20">
    <property type="entry name" value="Iron hydrogenase, small subunit"/>
    <property type="match status" value="1"/>
</dbReference>
<keyword evidence="9" id="KW-1185">Reference proteome</keyword>
<dbReference type="OrthoDB" id="1688044at2759"/>
<evidence type="ECO:0000256" key="1">
    <source>
        <dbReference type="ARBA" id="ARBA00001974"/>
    </source>
</evidence>
<keyword evidence="3" id="KW-0285">Flavoprotein</keyword>
<dbReference type="InterPro" id="IPR050340">
    <property type="entry name" value="Cytosolic_Fe-S_CAF"/>
</dbReference>
<dbReference type="Proteomes" id="UP000041254">
    <property type="component" value="Unassembled WGS sequence"/>
</dbReference>
<reference evidence="8 9" key="1">
    <citation type="submission" date="2014-11" db="EMBL/GenBank/DDBJ databases">
        <authorList>
            <person name="Zhu J."/>
            <person name="Qi W."/>
            <person name="Song R."/>
        </authorList>
    </citation>
    <scope>NUCLEOTIDE SEQUENCE [LARGE SCALE GENOMIC DNA]</scope>
</reference>
<dbReference type="PRINTS" id="PR00371">
    <property type="entry name" value="FPNCR"/>
</dbReference>
<evidence type="ECO:0000256" key="4">
    <source>
        <dbReference type="ARBA" id="ARBA00022827"/>
    </source>
</evidence>
<evidence type="ECO:0000256" key="5">
    <source>
        <dbReference type="ARBA" id="ARBA00023002"/>
    </source>
</evidence>
<dbReference type="Pfam" id="PF02906">
    <property type="entry name" value="Fe_hyd_lg_C"/>
    <property type="match status" value="1"/>
</dbReference>
<feature type="domain" description="FAD-binding FR-type" evidence="7">
    <location>
        <begin position="574"/>
        <end position="790"/>
    </location>
</feature>
<dbReference type="Gene3D" id="1.20.990.10">
    <property type="entry name" value="NADPH-cytochrome p450 Reductase, Chain A, domain 3"/>
    <property type="match status" value="1"/>
</dbReference>
<dbReference type="SUPFAM" id="SSF54862">
    <property type="entry name" value="4Fe-4S ferredoxins"/>
    <property type="match status" value="1"/>
</dbReference>
<feature type="domain" description="4Fe-4S ferredoxin-type" evidence="6">
    <location>
        <begin position="163"/>
        <end position="192"/>
    </location>
</feature>
<keyword evidence="5" id="KW-0560">Oxidoreductase</keyword>
<dbReference type="InterPro" id="IPR017896">
    <property type="entry name" value="4Fe4S_Fe-S-bd"/>
</dbReference>
<dbReference type="OMA" id="DICIMEE"/>
<dbReference type="Gene3D" id="3.40.50.80">
    <property type="entry name" value="Nucleotide-binding domain of ferredoxin-NADP reductase (FNR) module"/>
    <property type="match status" value="1"/>
</dbReference>
<dbReference type="Pfam" id="PF00175">
    <property type="entry name" value="NAD_binding_1"/>
    <property type="match status" value="1"/>
</dbReference>
<accession>A0A0G4G3N6</accession>
<dbReference type="InterPro" id="IPR003097">
    <property type="entry name" value="CysJ-like_FAD-binding"/>
</dbReference>
<organism evidence="8 9">
    <name type="scientific">Vitrella brassicaformis (strain CCMP3155)</name>
    <dbReference type="NCBI Taxonomy" id="1169540"/>
    <lineage>
        <taxon>Eukaryota</taxon>
        <taxon>Sar</taxon>
        <taxon>Alveolata</taxon>
        <taxon>Colpodellida</taxon>
        <taxon>Vitrellaceae</taxon>
        <taxon>Vitrella</taxon>
    </lineage>
</organism>
<dbReference type="Pfam" id="PF00037">
    <property type="entry name" value="Fer4"/>
    <property type="match status" value="1"/>
</dbReference>
<gene>
    <name evidence="8" type="ORF">Vbra_650</name>
</gene>
<dbReference type="InParanoid" id="A0A0G4G3N6"/>
<evidence type="ECO:0000259" key="6">
    <source>
        <dbReference type="PROSITE" id="PS51379"/>
    </source>
</evidence>
<name>A0A0G4G3N6_VITBC</name>
<evidence type="ECO:0000256" key="3">
    <source>
        <dbReference type="ARBA" id="ARBA00022630"/>
    </source>
</evidence>
<comment type="similarity">
    <text evidence="2">Belongs to the NARF family.</text>
</comment>
<dbReference type="Gene3D" id="3.40.950.10">
    <property type="entry name" value="Fe-only Hydrogenase (Larger Subunit), Chain L, domain 3"/>
    <property type="match status" value="1"/>
</dbReference>
<dbReference type="Gene3D" id="2.40.30.10">
    <property type="entry name" value="Translation factors"/>
    <property type="match status" value="1"/>
</dbReference>
<dbReference type="InterPro" id="IPR001709">
    <property type="entry name" value="Flavoprot_Pyr_Nucl_cyt_Rdtase"/>
</dbReference>
<sequence>MLTNRSLQTLASAPLRLPAGSLALALPPLRAISTATVAAKAHDRTHQQSVAASAARRTPLFVSNSRVLGKGLFFHRPPLVTATSTLPSYAPWTLTWRLPYAAVAAAQTQPKQQEIHVDVGEVARLRDECRAVNPECGYKPPLAFDPTKCLECWACEKACPVGDKFLFNQSTCLLCGKCAQVCPTGAISSPPMPIRETLSKLKEEGKVTIAQVAPAIRSVLTEEQICYGLHDLGFDMVFDTNMAADICIMEEAAELVTRITAPSQESPLPMFTSCCPAWINMVEKHYPHLIPHLSTCKSPQAMLGALVKHHWASQKGVSADDIFMVSVMPCIAKKDEVQRVQLEHAVDAVITTKELMDQGSFDLEAAKNNTQKLHFDQPFAEHSGGAVIFGASGGVLEAAARTAYKMVTGNEPPHASLQPARQQGDVKELVLPVKEGVEIKVAIVNGMDHLSEVLPHMDKYHMIEVMNCEGGCVGGAGNPRALDLKEIQKRQQELYKRDEKATYFASHETPAVERLYKGELKDEHLRHHLFHTHYNHRFEKDQWHLPATKLIHVKPATTPVSPPAMEHCKTLIPIGFDEIHVKDRVRVTPEGYKPAQYVFKFTVPSGAAGGPSTYRTGDHFGLVPCNPPELVDRLLMWLGKDPMRAHEELVEVTSEDPLRAFPGMPMTLHRLLSQFVDLNGPVPYYLRRLVSPDTGFVPPEAVAHKNAAEAIMSLPKGKYSFSEIVSACDIIHPRFYSIASSDTRCPDEIELLVVDVPGGLCTGHICRQPLEYIQTTPIAGKLRKGVFNYPMDGNTPMVCVTVGSGFAPVRAFLQERKDRGLSGDFVLVHGCRHASKDFVCQEDIQDGGVSASFYAFSRDDPKKKVYIHDKIAENGAAVWELLQRPDCQFFYCGSSGKILNQMETALIKCSEGICDGGSIIRQMKGEHRYHLEAY</sequence>
<feature type="domain" description="4Fe-4S ferredoxin-type" evidence="6">
    <location>
        <begin position="140"/>
        <end position="162"/>
    </location>
</feature>
<dbReference type="Pfam" id="PF00667">
    <property type="entry name" value="FAD_binding_1"/>
    <property type="match status" value="1"/>
</dbReference>
<protein>
    <submittedName>
        <fullName evidence="8">Uncharacterized protein</fullName>
    </submittedName>
</protein>
<dbReference type="InterPro" id="IPR003149">
    <property type="entry name" value="Fe_hydrogenase_ssu"/>
</dbReference>
<dbReference type="EMBL" id="CDMY01000561">
    <property type="protein sequence ID" value="CEM22873.1"/>
    <property type="molecule type" value="Genomic_DNA"/>
</dbReference>
<dbReference type="GO" id="GO:0016491">
    <property type="term" value="F:oxidoreductase activity"/>
    <property type="evidence" value="ECO:0007669"/>
    <property type="project" value="UniProtKB-KW"/>
</dbReference>
<dbReference type="Gene3D" id="3.30.70.20">
    <property type="match status" value="1"/>
</dbReference>
<dbReference type="SUPFAM" id="SSF63380">
    <property type="entry name" value="Riboflavin synthase domain-like"/>
    <property type="match status" value="1"/>
</dbReference>
<evidence type="ECO:0000313" key="9">
    <source>
        <dbReference type="Proteomes" id="UP000041254"/>
    </source>
</evidence>
<dbReference type="VEuPathDB" id="CryptoDB:Vbra_650"/>
<dbReference type="SUPFAM" id="SSF53920">
    <property type="entry name" value="Fe-only hydrogenase"/>
    <property type="match status" value="1"/>
</dbReference>
<dbReference type="InterPro" id="IPR017900">
    <property type="entry name" value="4Fe4S_Fe_S_CS"/>
</dbReference>